<name>A0A165NG14_9AGAM</name>
<evidence type="ECO:0000313" key="3">
    <source>
        <dbReference type="EMBL" id="KZT19592.1"/>
    </source>
</evidence>
<dbReference type="OrthoDB" id="5584477at2759"/>
<dbReference type="AlphaFoldDB" id="A0A165NG14"/>
<dbReference type="InterPro" id="IPR040976">
    <property type="entry name" value="Pkinase_fungal"/>
</dbReference>
<feature type="compositionally biased region" description="Polar residues" evidence="1">
    <location>
        <begin position="659"/>
        <end position="686"/>
    </location>
</feature>
<proteinExistence type="predicted"/>
<dbReference type="PANTHER" id="PTHR38248">
    <property type="entry name" value="FUNK1 6"/>
    <property type="match status" value="1"/>
</dbReference>
<feature type="region of interest" description="Disordered" evidence="1">
    <location>
        <begin position="579"/>
        <end position="603"/>
    </location>
</feature>
<dbReference type="STRING" id="1314782.A0A165NG14"/>
<feature type="region of interest" description="Disordered" evidence="1">
    <location>
        <begin position="651"/>
        <end position="721"/>
    </location>
</feature>
<evidence type="ECO:0000256" key="1">
    <source>
        <dbReference type="SAM" id="MobiDB-lite"/>
    </source>
</evidence>
<sequence>MQCPDIDVLVKDELDNHMLRNASDLIEHIFPDSALPVSVYAVYKKISHLWSSDSCYYATLPRNKWVGCPDLTRQSRKEDVERAFSTFICRLSDQIAAVVGQPCSRYATEEFAPKAGPASGAPHERHPDVLIFDKNGPRTWETVLFPWEIKCNNSNENKRKADTQFVESARIIFEAQDDRRFIPGISVLGFRILLHIVDRAGEICSMEFNMNEEPLSFLRVIIGFMFASKETLGFDSAFSKLEDGSRCITVDGTTYKIVERVYHSHSIRGRGTSCWHATHDGKSYAIKDCWQDISRASTEADLLKRVQGLKGVSKLVAEETVKVQGKDETTYLIRKPVKDPRKRRRMECRLHRRLVLEPFGLPIEWFRTKELIGGFMDVIRAHKDLLDKAGVIHRDISIHNIMLIDAIEDGDQHRKGLLIDLDYATDYPEPANRQTGMAERTGTLPFMAVDLFSAWGKVLHKPEWDLESFLYVLIWICIFNLGPNNSERDLQPEDTPLKGWFIGEMEIIADTKYGRMVGEDSWEKLLLWFSPYFEDLKPCISEWRELFFVSKAPKTHEAVLSILKKTYVRLPDVEPSDVPYATPDKLDDTSALPFPPGTNEEEENVARTVDVSQNAGSVTHWFAPGQCPTTPVKGTKRSRADSLDHAYYTYSESGIGPSHVSTSEGSCDSIFETSGLLSHPRSPSSDLPQRSRSPELSPSPLASQRRAQSFSGSNKRARLDE</sequence>
<dbReference type="InterPro" id="IPR008266">
    <property type="entry name" value="Tyr_kinase_AS"/>
</dbReference>
<feature type="compositionally biased region" description="Polar residues" evidence="1">
    <location>
        <begin position="705"/>
        <end position="714"/>
    </location>
</feature>
<keyword evidence="4" id="KW-1185">Reference proteome</keyword>
<dbReference type="PANTHER" id="PTHR38248:SF2">
    <property type="entry name" value="FUNK1 11"/>
    <property type="match status" value="1"/>
</dbReference>
<dbReference type="Proteomes" id="UP000076761">
    <property type="component" value="Unassembled WGS sequence"/>
</dbReference>
<protein>
    <recommendedName>
        <fullName evidence="2">Protein kinase domain-containing protein</fullName>
    </recommendedName>
</protein>
<gene>
    <name evidence="3" type="ORF">NEOLEDRAFT_1183227</name>
</gene>
<reference evidence="3 4" key="1">
    <citation type="journal article" date="2016" name="Mol. Biol. Evol.">
        <title>Comparative Genomics of Early-Diverging Mushroom-Forming Fungi Provides Insights into the Origins of Lignocellulose Decay Capabilities.</title>
        <authorList>
            <person name="Nagy L.G."/>
            <person name="Riley R."/>
            <person name="Tritt A."/>
            <person name="Adam C."/>
            <person name="Daum C."/>
            <person name="Floudas D."/>
            <person name="Sun H."/>
            <person name="Yadav J.S."/>
            <person name="Pangilinan J."/>
            <person name="Larsson K.H."/>
            <person name="Matsuura K."/>
            <person name="Barry K."/>
            <person name="Labutti K."/>
            <person name="Kuo R."/>
            <person name="Ohm R.A."/>
            <person name="Bhattacharya S.S."/>
            <person name="Shirouzu T."/>
            <person name="Yoshinaga Y."/>
            <person name="Martin F.M."/>
            <person name="Grigoriev I.V."/>
            <person name="Hibbett D.S."/>
        </authorList>
    </citation>
    <scope>NUCLEOTIDE SEQUENCE [LARGE SCALE GENOMIC DNA]</scope>
    <source>
        <strain evidence="3 4">HHB14362 ss-1</strain>
    </source>
</reference>
<dbReference type="Gene3D" id="1.10.510.10">
    <property type="entry name" value="Transferase(Phosphotransferase) domain 1"/>
    <property type="match status" value="1"/>
</dbReference>
<dbReference type="InterPro" id="IPR011009">
    <property type="entry name" value="Kinase-like_dom_sf"/>
</dbReference>
<evidence type="ECO:0000259" key="2">
    <source>
        <dbReference type="PROSITE" id="PS50011"/>
    </source>
</evidence>
<feature type="compositionally biased region" description="Low complexity" evidence="1">
    <location>
        <begin position="687"/>
        <end position="704"/>
    </location>
</feature>
<dbReference type="PROSITE" id="PS50011">
    <property type="entry name" value="PROTEIN_KINASE_DOM"/>
    <property type="match status" value="1"/>
</dbReference>
<dbReference type="SUPFAM" id="SSF56112">
    <property type="entry name" value="Protein kinase-like (PK-like)"/>
    <property type="match status" value="1"/>
</dbReference>
<accession>A0A165NG14</accession>
<feature type="domain" description="Protein kinase" evidence="2">
    <location>
        <begin position="235"/>
        <end position="595"/>
    </location>
</feature>
<evidence type="ECO:0000313" key="4">
    <source>
        <dbReference type="Proteomes" id="UP000076761"/>
    </source>
</evidence>
<dbReference type="GO" id="GO:0004672">
    <property type="term" value="F:protein kinase activity"/>
    <property type="evidence" value="ECO:0007669"/>
    <property type="project" value="InterPro"/>
</dbReference>
<dbReference type="InParanoid" id="A0A165NG14"/>
<dbReference type="InterPro" id="IPR000719">
    <property type="entry name" value="Prot_kinase_dom"/>
</dbReference>
<dbReference type="Pfam" id="PF17667">
    <property type="entry name" value="Pkinase_fungal"/>
    <property type="match status" value="1"/>
</dbReference>
<organism evidence="3 4">
    <name type="scientific">Neolentinus lepideus HHB14362 ss-1</name>
    <dbReference type="NCBI Taxonomy" id="1314782"/>
    <lineage>
        <taxon>Eukaryota</taxon>
        <taxon>Fungi</taxon>
        <taxon>Dikarya</taxon>
        <taxon>Basidiomycota</taxon>
        <taxon>Agaricomycotina</taxon>
        <taxon>Agaricomycetes</taxon>
        <taxon>Gloeophyllales</taxon>
        <taxon>Gloeophyllaceae</taxon>
        <taxon>Neolentinus</taxon>
    </lineage>
</organism>
<dbReference type="PROSITE" id="PS00109">
    <property type="entry name" value="PROTEIN_KINASE_TYR"/>
    <property type="match status" value="1"/>
</dbReference>
<dbReference type="GO" id="GO:0005524">
    <property type="term" value="F:ATP binding"/>
    <property type="evidence" value="ECO:0007669"/>
    <property type="project" value="InterPro"/>
</dbReference>
<dbReference type="EMBL" id="KV425637">
    <property type="protein sequence ID" value="KZT19592.1"/>
    <property type="molecule type" value="Genomic_DNA"/>
</dbReference>